<accession>B3T573</accession>
<reference evidence="1" key="1">
    <citation type="journal article" date="2008" name="ISME J.">
        <title>Genomic patterns of recombination, clonal divergence and environment in marine microbial populations.</title>
        <authorList>
            <person name="Konstantinidis K.T."/>
            <person name="Delong E.F."/>
        </authorList>
    </citation>
    <scope>NUCLEOTIDE SEQUENCE</scope>
</reference>
<dbReference type="AlphaFoldDB" id="B3T573"/>
<sequence length="142" mass="15703">MVFVFDEGAVYDAPIDKIWKLNMAHGSSMAKIHPGAKDPKFEQLSDTVFQASYGTDIGGQTIQIAVKFTFFPPLGFAAEHLEGPFEGTKFFNYYTPKGDQTEVTVAGEFVSKAPMSDDQVKEGVLALLEEFFEQDKAFLATM</sequence>
<proteinExistence type="predicted"/>
<evidence type="ECO:0000313" key="1">
    <source>
        <dbReference type="EMBL" id="ABZ07732.1"/>
    </source>
</evidence>
<dbReference type="SUPFAM" id="SSF55961">
    <property type="entry name" value="Bet v1-like"/>
    <property type="match status" value="1"/>
</dbReference>
<name>B3T573_9ZZZZ</name>
<dbReference type="EMBL" id="EU016608">
    <property type="protein sequence ID" value="ABZ07732.1"/>
    <property type="molecule type" value="Genomic_DNA"/>
</dbReference>
<gene>
    <name evidence="1" type="ORF">ALOHA_HF4000ANIW141A21ctg1g16</name>
</gene>
<organism evidence="1">
    <name type="scientific">uncultured marine microorganism HF4000_ANIW141A21</name>
    <dbReference type="NCBI Taxonomy" id="455535"/>
    <lineage>
        <taxon>unclassified sequences</taxon>
        <taxon>environmental samples</taxon>
    </lineage>
</organism>
<protein>
    <submittedName>
        <fullName evidence="1">Uncharacterized protein</fullName>
    </submittedName>
</protein>